<name>A0AAJ4MR90_9BURK</name>
<keyword evidence="5" id="KW-1185">Reference proteome</keyword>
<sequence length="46" mass="5079">MSNEVKTQEEGIPKFGKLLIVLFLAVVFCGALTWIMGTYFPNFPGA</sequence>
<evidence type="ECO:0000313" key="5">
    <source>
        <dbReference type="Proteomes" id="UP001237592"/>
    </source>
</evidence>
<dbReference type="Proteomes" id="UP001237592">
    <property type="component" value="Unassembled WGS sequence"/>
</dbReference>
<dbReference type="AlphaFoldDB" id="A0AAJ4MR90"/>
<reference evidence="3 4" key="1">
    <citation type="submission" date="2021-03" db="EMBL/GenBank/DDBJ databases">
        <title>Draft genome sequence of Janthinobacterium sp. strain PLB02 isolated from infected primmorphs (Lubomirskia baicalensis).</title>
        <authorList>
            <person name="Chernogor L.I."/>
            <person name="Belikov S.I."/>
            <person name="Petrushin I.S."/>
        </authorList>
    </citation>
    <scope>NUCLEOTIDE SEQUENCE [LARGE SCALE GENOMIC DNA]</scope>
    <source>
        <strain evidence="3 4">PLB02</strain>
    </source>
</reference>
<proteinExistence type="predicted"/>
<accession>A0AAJ4MR90</accession>
<gene>
    <name evidence="3" type="ORF">J3P46_23755</name>
    <name evidence="2" type="ORF">RB624_08995</name>
</gene>
<reference evidence="2 5" key="2">
    <citation type="submission" date="2023-08" db="EMBL/GenBank/DDBJ databases">
        <title>Draft genome sequence of Janthinobacterium lividum.</title>
        <authorList>
            <person name="Chun B.H."/>
            <person name="Lee Y."/>
        </authorList>
    </citation>
    <scope>NUCLEOTIDE SEQUENCE [LARGE SCALE GENOMIC DNA]</scope>
    <source>
        <strain evidence="2 5">AMJK</strain>
    </source>
</reference>
<keyword evidence="1" id="KW-0472">Membrane</keyword>
<dbReference type="GeneID" id="56948407"/>
<evidence type="ECO:0000313" key="2">
    <source>
        <dbReference type="EMBL" id="MDQ4626021.1"/>
    </source>
</evidence>
<protein>
    <submittedName>
        <fullName evidence="3">Uncharacterized protein</fullName>
    </submittedName>
</protein>
<evidence type="ECO:0000313" key="4">
    <source>
        <dbReference type="Proteomes" id="UP000662821"/>
    </source>
</evidence>
<keyword evidence="1" id="KW-0812">Transmembrane</keyword>
<evidence type="ECO:0000313" key="3">
    <source>
        <dbReference type="EMBL" id="QSX95638.1"/>
    </source>
</evidence>
<keyword evidence="1" id="KW-1133">Transmembrane helix</keyword>
<dbReference type="Proteomes" id="UP000662821">
    <property type="component" value="Chromosome"/>
</dbReference>
<dbReference type="EMBL" id="CP071520">
    <property type="protein sequence ID" value="QSX95638.1"/>
    <property type="molecule type" value="Genomic_DNA"/>
</dbReference>
<evidence type="ECO:0000256" key="1">
    <source>
        <dbReference type="SAM" id="Phobius"/>
    </source>
</evidence>
<dbReference type="EMBL" id="JAVFKP010000002">
    <property type="protein sequence ID" value="MDQ4626021.1"/>
    <property type="molecule type" value="Genomic_DNA"/>
</dbReference>
<dbReference type="RefSeq" id="WP_162835767.1">
    <property type="nucleotide sequence ID" value="NZ_CBCRWJ010000003.1"/>
</dbReference>
<feature type="transmembrane region" description="Helical" evidence="1">
    <location>
        <begin position="18"/>
        <end position="40"/>
    </location>
</feature>
<organism evidence="3 4">
    <name type="scientific">Janthinobacterium lividum</name>
    <dbReference type="NCBI Taxonomy" id="29581"/>
    <lineage>
        <taxon>Bacteria</taxon>
        <taxon>Pseudomonadati</taxon>
        <taxon>Pseudomonadota</taxon>
        <taxon>Betaproteobacteria</taxon>
        <taxon>Burkholderiales</taxon>
        <taxon>Oxalobacteraceae</taxon>
        <taxon>Janthinobacterium</taxon>
    </lineage>
</organism>